<feature type="compositionally biased region" description="Polar residues" evidence="1">
    <location>
        <begin position="42"/>
        <end position="54"/>
    </location>
</feature>
<evidence type="ECO:0000256" key="1">
    <source>
        <dbReference type="SAM" id="MobiDB-lite"/>
    </source>
</evidence>
<name>A0A9Q1JCA2_SYNKA</name>
<reference evidence="2" key="1">
    <citation type="journal article" date="2023" name="Science">
        <title>Genome structures resolve the early diversification of teleost fishes.</title>
        <authorList>
            <person name="Parey E."/>
            <person name="Louis A."/>
            <person name="Montfort J."/>
            <person name="Bouchez O."/>
            <person name="Roques C."/>
            <person name="Iampietro C."/>
            <person name="Lluch J."/>
            <person name="Castinel A."/>
            <person name="Donnadieu C."/>
            <person name="Desvignes T."/>
            <person name="Floi Bucao C."/>
            <person name="Jouanno E."/>
            <person name="Wen M."/>
            <person name="Mejri S."/>
            <person name="Dirks R."/>
            <person name="Jansen H."/>
            <person name="Henkel C."/>
            <person name="Chen W.J."/>
            <person name="Zahm M."/>
            <person name="Cabau C."/>
            <person name="Klopp C."/>
            <person name="Thompson A.W."/>
            <person name="Robinson-Rechavi M."/>
            <person name="Braasch I."/>
            <person name="Lecointre G."/>
            <person name="Bobe J."/>
            <person name="Postlethwait J.H."/>
            <person name="Berthelot C."/>
            <person name="Roest Crollius H."/>
            <person name="Guiguen Y."/>
        </authorList>
    </citation>
    <scope>NUCLEOTIDE SEQUENCE</scope>
    <source>
        <strain evidence="2">WJC10195</strain>
    </source>
</reference>
<comment type="caution">
    <text evidence="2">The sequence shown here is derived from an EMBL/GenBank/DDBJ whole genome shotgun (WGS) entry which is preliminary data.</text>
</comment>
<feature type="compositionally biased region" description="Low complexity" evidence="1">
    <location>
        <begin position="27"/>
        <end position="41"/>
    </location>
</feature>
<organism evidence="2 3">
    <name type="scientific">Synaphobranchus kaupii</name>
    <name type="common">Kaup's arrowtooth eel</name>
    <dbReference type="NCBI Taxonomy" id="118154"/>
    <lineage>
        <taxon>Eukaryota</taxon>
        <taxon>Metazoa</taxon>
        <taxon>Chordata</taxon>
        <taxon>Craniata</taxon>
        <taxon>Vertebrata</taxon>
        <taxon>Euteleostomi</taxon>
        <taxon>Actinopterygii</taxon>
        <taxon>Neopterygii</taxon>
        <taxon>Teleostei</taxon>
        <taxon>Anguilliformes</taxon>
        <taxon>Synaphobranchidae</taxon>
        <taxon>Synaphobranchus</taxon>
    </lineage>
</organism>
<dbReference type="EMBL" id="JAINUF010000001">
    <property type="protein sequence ID" value="KAJ8379590.1"/>
    <property type="molecule type" value="Genomic_DNA"/>
</dbReference>
<accession>A0A9Q1JCA2</accession>
<protein>
    <submittedName>
        <fullName evidence="2">Uncharacterized protein</fullName>
    </submittedName>
</protein>
<feature type="region of interest" description="Disordered" evidence="1">
    <location>
        <begin position="1"/>
        <end position="97"/>
    </location>
</feature>
<feature type="compositionally biased region" description="Basic and acidic residues" evidence="1">
    <location>
        <begin position="78"/>
        <end position="92"/>
    </location>
</feature>
<proteinExistence type="predicted"/>
<dbReference type="Proteomes" id="UP001152622">
    <property type="component" value="Chromosome 1"/>
</dbReference>
<feature type="region of interest" description="Disordered" evidence="1">
    <location>
        <begin position="114"/>
        <end position="150"/>
    </location>
</feature>
<evidence type="ECO:0000313" key="3">
    <source>
        <dbReference type="Proteomes" id="UP001152622"/>
    </source>
</evidence>
<keyword evidence="3" id="KW-1185">Reference proteome</keyword>
<gene>
    <name evidence="2" type="ORF">SKAU_G00003680</name>
</gene>
<evidence type="ECO:0000313" key="2">
    <source>
        <dbReference type="EMBL" id="KAJ8379590.1"/>
    </source>
</evidence>
<dbReference type="AlphaFoldDB" id="A0A9Q1JCA2"/>
<sequence>MRTRGPVSTRRAPPCRAGGGGEREAQPRVPRVPAPRAAAPENQSVSEPTGAQTGANGGGWVRDVNKHRLSARLLPARGQEDGDGRREARGEDGMNSASDLHTLCSVALTASRHFSSEEDTPLLSGGPAGEDKQDNRSILPSAGCPAPGVRGQKELCVSSEQWRRLSAPSACHRTCNALWVRHLTPPVSFGPPPKTIPESFQYASDGEERRVRPQRLTYTDLTVLLMRIMQEHAPSVARVVFLTARTFAIVTLATSAYLCSLVHGLSEGLSRVVDITAVLPPFPRRWPAPAQPWKRAPCAGRGGGDGKRRASYCGDGGAAPAPAVPGKFSVLEVFNR</sequence>